<dbReference type="Proteomes" id="UP000266234">
    <property type="component" value="Unassembled WGS sequence"/>
</dbReference>
<dbReference type="Pfam" id="PF10544">
    <property type="entry name" value="T5orf172"/>
    <property type="match status" value="1"/>
</dbReference>
<protein>
    <recommendedName>
        <fullName evidence="2">Bacteriophage T5 Orf172 DNA-binding domain-containing protein</fullName>
    </recommendedName>
</protein>
<dbReference type="PANTHER" id="PTHR28094:SF1">
    <property type="entry name" value="MEIOTICALLY UP-REGULATED GENE 113 PROTEIN"/>
    <property type="match status" value="1"/>
</dbReference>
<comment type="caution">
    <text evidence="3">The sequence shown here is derived from an EMBL/GenBank/DDBJ whole genome shotgun (WGS) entry which is preliminary data.</text>
</comment>
<sequence length="554" mass="62869">MNPNDDSSLTLSSLYKAIGLDVYDTFYCFARAENGKCCPGAVPTRRSKDIKPLLQKLASCEIGNEDPITVQMVERTLAELAGKLVCYNPIISHAVKFELGGKRYKDNREYVYFLLTSKFKTWQLERQAKDQRNKGQHTSTRAHRKSLAQRQDDAITLKDTQSSDEDTYDSSYEDDEEADEEADEETDEETDQETDEEETSDEDVPVISKSRKLQRPKLARESRQGARDIFVTPVRRRRFRNCIRAAEESFQSPSYPSSSDDDSTFSPGSVTSPAPSEVFSPLSVISTPGSLASTAGFESRRSSFRAPYKMRQNASSIGRADLANIDALSRDMRQKLNLSVSIPNQEGDSGDESGPGMWSENTESDEEAVARPMMKLVLRSKPLRELLDLMGKPIGKTSSCSGWIYGFADPSIEGHIKIGYAVNSVEERMKQWRVKCGYRPEVKFEVSMPCAVRRMEGLVHKTLHMEAKDVYCPDKSCRTKHREWFKISETEAEKVVRIWQKFSESQPYTESRQLSRTWEGIAATQETKPWSSDTKEWLRKGLRKQLEGMEISSK</sequence>
<feature type="domain" description="Bacteriophage T5 Orf172 DNA-binding" evidence="2">
    <location>
        <begin position="410"/>
        <end position="499"/>
    </location>
</feature>
<proteinExistence type="predicted"/>
<gene>
    <name evidence="3" type="ORF">FLONG3_4253</name>
</gene>
<dbReference type="PANTHER" id="PTHR28094">
    <property type="entry name" value="MEIOTICALLY UP-REGULATED GENE 113 PROTEIN"/>
    <property type="match status" value="1"/>
</dbReference>
<evidence type="ECO:0000259" key="2">
    <source>
        <dbReference type="SMART" id="SM00974"/>
    </source>
</evidence>
<dbReference type="SMART" id="SM00974">
    <property type="entry name" value="T5orf172"/>
    <property type="match status" value="1"/>
</dbReference>
<dbReference type="OrthoDB" id="3511049at2759"/>
<accession>A0A395SZ40</accession>
<reference evidence="3 4" key="1">
    <citation type="journal article" date="2018" name="PLoS Pathog.">
        <title>Evolution of structural diversity of trichothecenes, a family of toxins produced by plant pathogenic and entomopathogenic fungi.</title>
        <authorList>
            <person name="Proctor R.H."/>
            <person name="McCormick S.P."/>
            <person name="Kim H.S."/>
            <person name="Cardoza R.E."/>
            <person name="Stanley A.M."/>
            <person name="Lindo L."/>
            <person name="Kelly A."/>
            <person name="Brown D.W."/>
            <person name="Lee T."/>
            <person name="Vaughan M.M."/>
            <person name="Alexander N.J."/>
            <person name="Busman M."/>
            <person name="Gutierrez S."/>
        </authorList>
    </citation>
    <scope>NUCLEOTIDE SEQUENCE [LARGE SCALE GENOMIC DNA]</scope>
    <source>
        <strain evidence="3 4">NRRL 20695</strain>
    </source>
</reference>
<feature type="region of interest" description="Disordered" evidence="1">
    <location>
        <begin position="339"/>
        <end position="368"/>
    </location>
</feature>
<organism evidence="3 4">
    <name type="scientific">Fusarium longipes</name>
    <dbReference type="NCBI Taxonomy" id="694270"/>
    <lineage>
        <taxon>Eukaryota</taxon>
        <taxon>Fungi</taxon>
        <taxon>Dikarya</taxon>
        <taxon>Ascomycota</taxon>
        <taxon>Pezizomycotina</taxon>
        <taxon>Sordariomycetes</taxon>
        <taxon>Hypocreomycetidae</taxon>
        <taxon>Hypocreales</taxon>
        <taxon>Nectriaceae</taxon>
        <taxon>Fusarium</taxon>
    </lineage>
</organism>
<keyword evidence="4" id="KW-1185">Reference proteome</keyword>
<feature type="compositionally biased region" description="Acidic residues" evidence="1">
    <location>
        <begin position="162"/>
        <end position="204"/>
    </location>
</feature>
<dbReference type="InterPro" id="IPR018306">
    <property type="entry name" value="Phage_T5_Orf172_DNA-bd"/>
</dbReference>
<feature type="region of interest" description="Disordered" evidence="1">
    <location>
        <begin position="246"/>
        <end position="281"/>
    </location>
</feature>
<dbReference type="AlphaFoldDB" id="A0A395SZ40"/>
<dbReference type="EMBL" id="PXOG01000089">
    <property type="protein sequence ID" value="RGP77680.1"/>
    <property type="molecule type" value="Genomic_DNA"/>
</dbReference>
<feature type="compositionally biased region" description="Low complexity" evidence="1">
    <location>
        <begin position="249"/>
        <end position="269"/>
    </location>
</feature>
<evidence type="ECO:0000256" key="1">
    <source>
        <dbReference type="SAM" id="MobiDB-lite"/>
    </source>
</evidence>
<evidence type="ECO:0000313" key="4">
    <source>
        <dbReference type="Proteomes" id="UP000266234"/>
    </source>
</evidence>
<name>A0A395SZ40_9HYPO</name>
<dbReference type="InterPro" id="IPR053006">
    <property type="entry name" value="Meiosis_regulatory"/>
</dbReference>
<dbReference type="STRING" id="694270.A0A395SZ40"/>
<evidence type="ECO:0000313" key="3">
    <source>
        <dbReference type="EMBL" id="RGP77680.1"/>
    </source>
</evidence>
<feature type="region of interest" description="Disordered" evidence="1">
    <location>
        <begin position="126"/>
        <end position="224"/>
    </location>
</feature>